<protein>
    <submittedName>
        <fullName evidence="2">Uncharacterized protein</fullName>
    </submittedName>
</protein>
<accession>A0ABR0YPY2</accession>
<organism evidence="2 3">
    <name type="scientific">Huso huso</name>
    <name type="common">Beluga</name>
    <name type="synonym">Acipenser huso</name>
    <dbReference type="NCBI Taxonomy" id="61971"/>
    <lineage>
        <taxon>Eukaryota</taxon>
        <taxon>Metazoa</taxon>
        <taxon>Chordata</taxon>
        <taxon>Craniata</taxon>
        <taxon>Vertebrata</taxon>
        <taxon>Euteleostomi</taxon>
        <taxon>Actinopterygii</taxon>
        <taxon>Chondrostei</taxon>
        <taxon>Acipenseriformes</taxon>
        <taxon>Acipenseridae</taxon>
        <taxon>Huso</taxon>
    </lineage>
</organism>
<name>A0ABR0YPY2_HUSHU</name>
<evidence type="ECO:0000313" key="2">
    <source>
        <dbReference type="EMBL" id="KAK6474623.1"/>
    </source>
</evidence>
<dbReference type="Proteomes" id="UP001369086">
    <property type="component" value="Unassembled WGS sequence"/>
</dbReference>
<evidence type="ECO:0000313" key="3">
    <source>
        <dbReference type="Proteomes" id="UP001369086"/>
    </source>
</evidence>
<feature type="region of interest" description="Disordered" evidence="1">
    <location>
        <begin position="43"/>
        <end position="100"/>
    </location>
</feature>
<proteinExistence type="predicted"/>
<evidence type="ECO:0000256" key="1">
    <source>
        <dbReference type="SAM" id="MobiDB-lite"/>
    </source>
</evidence>
<keyword evidence="3" id="KW-1185">Reference proteome</keyword>
<dbReference type="EMBL" id="JAHFZB010000025">
    <property type="protein sequence ID" value="KAK6474623.1"/>
    <property type="molecule type" value="Genomic_DNA"/>
</dbReference>
<gene>
    <name evidence="2" type="ORF">HHUSO_G25472</name>
</gene>
<feature type="compositionally biased region" description="Low complexity" evidence="1">
    <location>
        <begin position="77"/>
        <end position="87"/>
    </location>
</feature>
<reference evidence="2 3" key="1">
    <citation type="submission" date="2021-05" db="EMBL/GenBank/DDBJ databases">
        <authorList>
            <person name="Zahm M."/>
            <person name="Klopp C."/>
            <person name="Cabau C."/>
            <person name="Kuhl H."/>
            <person name="Suciu R."/>
            <person name="Ciorpac M."/>
            <person name="Holostenco D."/>
            <person name="Gessner J."/>
            <person name="Wuertz S."/>
            <person name="Hohne C."/>
            <person name="Stock M."/>
            <person name="Gislard M."/>
            <person name="Lluch J."/>
            <person name="Milhes M."/>
            <person name="Lampietro C."/>
            <person name="Lopez Roques C."/>
            <person name="Donnadieu C."/>
            <person name="Du K."/>
            <person name="Schartl M."/>
            <person name="Guiguen Y."/>
        </authorList>
    </citation>
    <scope>NUCLEOTIDE SEQUENCE [LARGE SCALE GENOMIC DNA]</scope>
    <source>
        <strain evidence="2">Hh-F2</strain>
        <tissue evidence="2">Blood</tissue>
    </source>
</reference>
<comment type="caution">
    <text evidence="2">The sequence shown here is derived from an EMBL/GenBank/DDBJ whole genome shotgun (WGS) entry which is preliminary data.</text>
</comment>
<sequence>MNWEYFQLLAVIFQRLWEHHCQLVLFVPHHYFQHSHTTPVTCAPRISSSPPPAQTTPSPLHSETLHTPCLTSLEPNSTPSTSQSQPKPTKRKRPQTSIPHGFLQQYEHHVQKQTAVLQSLLDRHDDSRIQEKRRKGCVIKEGATRDSNAGVSEGQVLHITPELCQTGPDY</sequence>